<keyword evidence="10" id="KW-1185">Reference proteome</keyword>
<evidence type="ECO:0000256" key="4">
    <source>
        <dbReference type="ARBA" id="ARBA00022989"/>
    </source>
</evidence>
<evidence type="ECO:0000256" key="5">
    <source>
        <dbReference type="ARBA" id="ARBA00023136"/>
    </source>
</evidence>
<evidence type="ECO:0000256" key="3">
    <source>
        <dbReference type="ARBA" id="ARBA00022692"/>
    </source>
</evidence>
<evidence type="ECO:0000256" key="2">
    <source>
        <dbReference type="ARBA" id="ARBA00022475"/>
    </source>
</evidence>
<dbReference type="Proteomes" id="UP001596174">
    <property type="component" value="Unassembled WGS sequence"/>
</dbReference>
<protein>
    <submittedName>
        <fullName evidence="9">SHOCT domain-containing protein</fullName>
    </submittedName>
</protein>
<evidence type="ECO:0000259" key="8">
    <source>
        <dbReference type="Pfam" id="PF13396"/>
    </source>
</evidence>
<evidence type="ECO:0000313" key="9">
    <source>
        <dbReference type="EMBL" id="MFC5910450.1"/>
    </source>
</evidence>
<comment type="subcellular location">
    <subcellularLocation>
        <location evidence="1">Cell membrane</location>
        <topology evidence="1">Multi-pass membrane protein</topology>
    </subcellularLocation>
</comment>
<dbReference type="RefSeq" id="WP_380587674.1">
    <property type="nucleotide sequence ID" value="NZ_JBHSQJ010000118.1"/>
</dbReference>
<feature type="domain" description="Cardiolipin synthase N-terminal" evidence="8">
    <location>
        <begin position="19"/>
        <end position="65"/>
    </location>
</feature>
<keyword evidence="5 6" id="KW-0472">Membrane</keyword>
<feature type="transmembrane region" description="Helical" evidence="6">
    <location>
        <begin position="5"/>
        <end position="24"/>
    </location>
</feature>
<feature type="transmembrane region" description="Helical" evidence="6">
    <location>
        <begin position="44"/>
        <end position="64"/>
    </location>
</feature>
<keyword evidence="3 6" id="KW-0812">Transmembrane</keyword>
<name>A0ABW1G925_9ACTN</name>
<organism evidence="9 10">
    <name type="scientific">Streptacidiphilus monticola</name>
    <dbReference type="NCBI Taxonomy" id="2161674"/>
    <lineage>
        <taxon>Bacteria</taxon>
        <taxon>Bacillati</taxon>
        <taxon>Actinomycetota</taxon>
        <taxon>Actinomycetes</taxon>
        <taxon>Kitasatosporales</taxon>
        <taxon>Streptomycetaceae</taxon>
        <taxon>Streptacidiphilus</taxon>
    </lineage>
</organism>
<keyword evidence="4 6" id="KW-1133">Transmembrane helix</keyword>
<evidence type="ECO:0000256" key="6">
    <source>
        <dbReference type="SAM" id="Phobius"/>
    </source>
</evidence>
<sequence>MNYPLLNIFLTTMWIFLWVLWIFLLVRVFMDLFRDRDLSGWAKAGWSVFLIVLPFLGVFVYMIARGRGMAERQVKEAEEAESQFRAYVREAAHGDGAGDTTAGQLARLVDLKDHGDLTEEEYQQAKSKLLAA</sequence>
<gene>
    <name evidence="9" type="ORF">ACFP3V_24925</name>
</gene>
<dbReference type="EMBL" id="JBHSQJ010000118">
    <property type="protein sequence ID" value="MFC5910450.1"/>
    <property type="molecule type" value="Genomic_DNA"/>
</dbReference>
<dbReference type="InterPro" id="IPR018649">
    <property type="entry name" value="SHOCT"/>
</dbReference>
<keyword evidence="2" id="KW-1003">Cell membrane</keyword>
<proteinExistence type="predicted"/>
<dbReference type="InterPro" id="IPR027379">
    <property type="entry name" value="CLS_N"/>
</dbReference>
<accession>A0ABW1G925</accession>
<reference evidence="10" key="1">
    <citation type="journal article" date="2019" name="Int. J. Syst. Evol. Microbiol.">
        <title>The Global Catalogue of Microorganisms (GCM) 10K type strain sequencing project: providing services to taxonomists for standard genome sequencing and annotation.</title>
        <authorList>
            <consortium name="The Broad Institute Genomics Platform"/>
            <consortium name="The Broad Institute Genome Sequencing Center for Infectious Disease"/>
            <person name="Wu L."/>
            <person name="Ma J."/>
        </authorList>
    </citation>
    <scope>NUCLEOTIDE SEQUENCE [LARGE SCALE GENOMIC DNA]</scope>
    <source>
        <strain evidence="10">JCM 4816</strain>
    </source>
</reference>
<evidence type="ECO:0000259" key="7">
    <source>
        <dbReference type="Pfam" id="PF09851"/>
    </source>
</evidence>
<dbReference type="Pfam" id="PF13396">
    <property type="entry name" value="PLDc_N"/>
    <property type="match status" value="1"/>
</dbReference>
<feature type="domain" description="SHOCT" evidence="7">
    <location>
        <begin position="104"/>
        <end position="130"/>
    </location>
</feature>
<dbReference type="Pfam" id="PF09851">
    <property type="entry name" value="SHOCT"/>
    <property type="match status" value="1"/>
</dbReference>
<evidence type="ECO:0000313" key="10">
    <source>
        <dbReference type="Proteomes" id="UP001596174"/>
    </source>
</evidence>
<evidence type="ECO:0000256" key="1">
    <source>
        <dbReference type="ARBA" id="ARBA00004651"/>
    </source>
</evidence>
<comment type="caution">
    <text evidence="9">The sequence shown here is derived from an EMBL/GenBank/DDBJ whole genome shotgun (WGS) entry which is preliminary data.</text>
</comment>